<evidence type="ECO:0000313" key="4">
    <source>
        <dbReference type="EMBL" id="QKG79432.1"/>
    </source>
</evidence>
<evidence type="ECO:0000256" key="2">
    <source>
        <dbReference type="SAM" id="MobiDB-lite"/>
    </source>
</evidence>
<dbReference type="KEGG" id="ttz:FHG85_03845"/>
<feature type="domain" description="Organic solvent tolerance-like N-terminal" evidence="3">
    <location>
        <begin position="26"/>
        <end position="183"/>
    </location>
</feature>
<evidence type="ECO:0000256" key="1">
    <source>
        <dbReference type="ARBA" id="ARBA00022729"/>
    </source>
</evidence>
<protein>
    <recommendedName>
        <fullName evidence="3">Organic solvent tolerance-like N-terminal domain-containing protein</fullName>
    </recommendedName>
</protein>
<dbReference type="RefSeq" id="WP_317167929.1">
    <property type="nucleotide sequence ID" value="NZ_CP041345.1"/>
</dbReference>
<reference evidence="4 5" key="1">
    <citation type="submission" date="2019-07" db="EMBL/GenBank/DDBJ databases">
        <title>Thalassofilum flectens gen. nov., sp. nov., a novel moderate thermophilic anaerobe from a shallow sea hot spring in Kunashir Island (Russia), representing a new family in the order Bacteroidales, and proposal of Thalassofilacea fam. nov.</title>
        <authorList>
            <person name="Kochetkova T.V."/>
            <person name="Podosokorskaya O.A."/>
            <person name="Novikov A."/>
            <person name="Elcheninov A.G."/>
            <person name="Toshchakov S.V."/>
            <person name="Kublanov I.V."/>
        </authorList>
    </citation>
    <scope>NUCLEOTIDE SEQUENCE [LARGE SCALE GENOMIC DNA]</scope>
    <source>
        <strain evidence="4 5">38-H</strain>
    </source>
</reference>
<dbReference type="GO" id="GO:0009279">
    <property type="term" value="C:cell outer membrane"/>
    <property type="evidence" value="ECO:0007669"/>
    <property type="project" value="TreeGrafter"/>
</dbReference>
<dbReference type="Pfam" id="PF13100">
    <property type="entry name" value="OstA_2"/>
    <property type="match status" value="1"/>
</dbReference>
<dbReference type="PANTHER" id="PTHR36504">
    <property type="entry name" value="LIPOPOLYSACCHARIDE EXPORT SYSTEM PROTEIN LPTA"/>
    <property type="match status" value="1"/>
</dbReference>
<dbReference type="GO" id="GO:0015920">
    <property type="term" value="P:lipopolysaccharide transport"/>
    <property type="evidence" value="ECO:0007669"/>
    <property type="project" value="TreeGrafter"/>
</dbReference>
<accession>A0A7D3XD29</accession>
<name>A0A7D3XD29_9BACT</name>
<feature type="region of interest" description="Disordered" evidence="2">
    <location>
        <begin position="539"/>
        <end position="577"/>
    </location>
</feature>
<proteinExistence type="predicted"/>
<dbReference type="EMBL" id="CP041345">
    <property type="protein sequence ID" value="QKG79432.1"/>
    <property type="molecule type" value="Genomic_DNA"/>
</dbReference>
<evidence type="ECO:0000259" key="3">
    <source>
        <dbReference type="Pfam" id="PF13100"/>
    </source>
</evidence>
<keyword evidence="1" id="KW-0732">Signal</keyword>
<dbReference type="PANTHER" id="PTHR36504:SF1">
    <property type="entry name" value="LIPOPOLYSACCHARIDE EXPORT SYSTEM PROTEIN LPTA"/>
    <property type="match status" value="1"/>
</dbReference>
<keyword evidence="5" id="KW-1185">Reference proteome</keyword>
<evidence type="ECO:0000313" key="5">
    <source>
        <dbReference type="Proteomes" id="UP000500961"/>
    </source>
</evidence>
<dbReference type="AlphaFoldDB" id="A0A7D3XD29"/>
<dbReference type="Gene3D" id="2.60.450.10">
    <property type="entry name" value="Lipopolysaccharide (LPS) transport protein A like domain"/>
    <property type="match status" value="2"/>
</dbReference>
<feature type="compositionally biased region" description="Basic and acidic residues" evidence="2">
    <location>
        <begin position="551"/>
        <end position="561"/>
    </location>
</feature>
<dbReference type="InterPro" id="IPR005653">
    <property type="entry name" value="OstA-like_N"/>
</dbReference>
<gene>
    <name evidence="4" type="ORF">FHG85_03845</name>
</gene>
<dbReference type="GO" id="GO:0017089">
    <property type="term" value="F:glycolipid transfer activity"/>
    <property type="evidence" value="ECO:0007669"/>
    <property type="project" value="TreeGrafter"/>
</dbReference>
<sequence length="577" mass="66425">MRASLRSLLILSILMGIIPSLFAQQKTKIRFEGANSMKNLNLDEQKLIRYIGNVRFSHEGTRMICDSAYHNPDENWFNAFGNVRINQESSTITGEHLYYDGKTSTGKIDGNNVKLISDDATLTTKTLYFNSKEKSVYYNTPGVITTEDSKLTSLRGYYYDTSNQIHFAGNVVMENPDGKIYTDSLSYNTNSEMAYFFGPTYIFNEQNFAYCEKGWYNKKIEQVSLQYNAYILSKENKVFGDDIYYDKSTKFARITGNAVLVDTVNQAFVYGNKVNFWEDSENAEVSGNPHLVKIDNNDTLYLKADVFKIISKKDTITPDSTHRFIKALHNVKFYRSDIQGLCDSLIYFTHDSIVKMYSQPILWQNENQMTADEITIYSKNKKLNQIDFIGNAFITSVEDTNYYNQIRGKKIVVHFSDGKASKIDVNGNGQAVYFIRDGEILTMANRSESARIFIVLKNNKISKVTFKQKPLSNLYPIKKVEPEDITLKGFSWQPNKRPKDKYDIVPKNFILLPAEKGNEGRLKILNNEDIQHIPFKEESHRVENYAKPGNLKKDKKQDKLNVKGKSRKPLKFKDIER</sequence>
<dbReference type="InterPro" id="IPR052037">
    <property type="entry name" value="LPS_export_LptA"/>
</dbReference>
<dbReference type="Proteomes" id="UP000500961">
    <property type="component" value="Chromosome"/>
</dbReference>
<dbReference type="GO" id="GO:0030288">
    <property type="term" value="C:outer membrane-bounded periplasmic space"/>
    <property type="evidence" value="ECO:0007669"/>
    <property type="project" value="TreeGrafter"/>
</dbReference>
<organism evidence="4 5">
    <name type="scientific">Tenuifilum thalassicum</name>
    <dbReference type="NCBI Taxonomy" id="2590900"/>
    <lineage>
        <taxon>Bacteria</taxon>
        <taxon>Pseudomonadati</taxon>
        <taxon>Bacteroidota</taxon>
        <taxon>Bacteroidia</taxon>
        <taxon>Bacteroidales</taxon>
        <taxon>Tenuifilaceae</taxon>
        <taxon>Tenuifilum</taxon>
    </lineage>
</organism>